<dbReference type="Proteomes" id="UP000030853">
    <property type="component" value="Unassembled WGS sequence"/>
</dbReference>
<protein>
    <submittedName>
        <fullName evidence="1">Diaminopimelate decarboxylase</fullName>
    </submittedName>
</protein>
<dbReference type="RefSeq" id="WP_039329053.1">
    <property type="nucleotide sequence ID" value="NZ_JTJJ01000024.1"/>
</dbReference>
<name>A0A0B1RCZ9_9GAMM</name>
<accession>A0A0B1RCZ9</accession>
<dbReference type="AlphaFoldDB" id="A0A0B1RCZ9"/>
<dbReference type="InterPro" id="IPR009241">
    <property type="entry name" value="HigB-like"/>
</dbReference>
<reference evidence="1 2" key="1">
    <citation type="submission" date="2014-11" db="EMBL/GenBank/DDBJ databases">
        <title>Genome sequencing of Pantoea rodasii ND03.</title>
        <authorList>
            <person name="Muhamad Yunos N.Y."/>
            <person name="Chan K.-G."/>
        </authorList>
    </citation>
    <scope>NUCLEOTIDE SEQUENCE [LARGE SCALE GENOMIC DNA]</scope>
    <source>
        <strain evidence="1 2">ND03</strain>
    </source>
</reference>
<proteinExistence type="predicted"/>
<comment type="caution">
    <text evidence="1">The sequence shown here is derived from an EMBL/GenBank/DDBJ whole genome shotgun (WGS) entry which is preliminary data.</text>
</comment>
<dbReference type="Pfam" id="PF05973">
    <property type="entry name" value="Gp49"/>
    <property type="match status" value="1"/>
</dbReference>
<dbReference type="EMBL" id="JTJJ01000024">
    <property type="protein sequence ID" value="KHJ69062.1"/>
    <property type="molecule type" value="Genomic_DNA"/>
</dbReference>
<sequence>MWQIITTDTFDQWLMTPGDTDRACVIAAMLVLRQAGAGLSRPYADTIKGSRYSNMKELRVQSKGSPIRAFYAFDPWRKGILLCAGHKAGNEKRFYKEMITQADQEFTQHLNRSEFKE</sequence>
<evidence type="ECO:0000313" key="2">
    <source>
        <dbReference type="Proteomes" id="UP000030853"/>
    </source>
</evidence>
<organism evidence="1 2">
    <name type="scientific">Pantoea rodasii</name>
    <dbReference type="NCBI Taxonomy" id="1076549"/>
    <lineage>
        <taxon>Bacteria</taxon>
        <taxon>Pseudomonadati</taxon>
        <taxon>Pseudomonadota</taxon>
        <taxon>Gammaproteobacteria</taxon>
        <taxon>Enterobacterales</taxon>
        <taxon>Erwiniaceae</taxon>
        <taxon>Pantoea</taxon>
    </lineage>
</organism>
<evidence type="ECO:0000313" key="1">
    <source>
        <dbReference type="EMBL" id="KHJ69062.1"/>
    </source>
</evidence>
<gene>
    <name evidence="1" type="ORF">QU24_05615</name>
</gene>